<protein>
    <submittedName>
        <fullName evidence="1">Uncharacterized protein</fullName>
    </submittedName>
</protein>
<dbReference type="EMBL" id="MQWD01000001">
    <property type="protein sequence ID" value="PAP77693.1"/>
    <property type="molecule type" value="Genomic_DNA"/>
</dbReference>
<name>A0A271J2M7_9BACT</name>
<reference evidence="1 2" key="1">
    <citation type="submission" date="2016-11" db="EMBL/GenBank/DDBJ databases">
        <title>Study of marine rhodopsin-containing bacteria.</title>
        <authorList>
            <person name="Yoshizawa S."/>
            <person name="Kumagai Y."/>
            <person name="Kogure K."/>
        </authorList>
    </citation>
    <scope>NUCLEOTIDE SEQUENCE [LARGE SCALE GENOMIC DNA]</scope>
    <source>
        <strain evidence="1 2">SAORIC-28</strain>
    </source>
</reference>
<comment type="caution">
    <text evidence="1">The sequence shown here is derived from an EMBL/GenBank/DDBJ whole genome shotgun (WGS) entry which is preliminary data.</text>
</comment>
<organism evidence="1 2">
    <name type="scientific">Rubrivirga marina</name>
    <dbReference type="NCBI Taxonomy" id="1196024"/>
    <lineage>
        <taxon>Bacteria</taxon>
        <taxon>Pseudomonadati</taxon>
        <taxon>Rhodothermota</taxon>
        <taxon>Rhodothermia</taxon>
        <taxon>Rhodothermales</taxon>
        <taxon>Rubricoccaceae</taxon>
        <taxon>Rubrivirga</taxon>
    </lineage>
</organism>
<evidence type="ECO:0000313" key="2">
    <source>
        <dbReference type="Proteomes" id="UP000216339"/>
    </source>
</evidence>
<keyword evidence="2" id="KW-1185">Reference proteome</keyword>
<evidence type="ECO:0000313" key="1">
    <source>
        <dbReference type="EMBL" id="PAP77693.1"/>
    </source>
</evidence>
<sequence length="151" mass="16155">MLAGCTFGRSSTVEHYQAEGVTLVLAVQSSEASGIIAGELLTVEPDAYLLDAVNQIGDPVRVVRVPMRDITRGAAYSGRSPRGEVRSVVDTPPGMRRVARLGEAGRARGMDLQRLSRFPFGIPDAALSRLLDARVQTEVAGLGFAPIRSTY</sequence>
<accession>A0A271J2M7</accession>
<dbReference type="AlphaFoldDB" id="A0A271J2M7"/>
<gene>
    <name evidence="1" type="ORF">BSZ37_15205</name>
</gene>
<dbReference type="Proteomes" id="UP000216339">
    <property type="component" value="Unassembled WGS sequence"/>
</dbReference>
<proteinExistence type="predicted"/>